<dbReference type="Pfam" id="PF03446">
    <property type="entry name" value="NAD_binding_2"/>
    <property type="match status" value="1"/>
</dbReference>
<proteinExistence type="inferred from homology"/>
<name>A0A562DMQ2_RHORH</name>
<reference evidence="8 9" key="1">
    <citation type="submission" date="2019-07" db="EMBL/GenBank/DDBJ databases">
        <title>Genome sequencing of lignin-degrading bacterial isolates.</title>
        <authorList>
            <person name="Gladden J."/>
        </authorList>
    </citation>
    <scope>NUCLEOTIDE SEQUENCE [LARGE SCALE GENOMIC DNA]</scope>
    <source>
        <strain evidence="8 9">J45</strain>
    </source>
</reference>
<dbReference type="PIRSF" id="PIRSF000103">
    <property type="entry name" value="HIBADH"/>
    <property type="match status" value="1"/>
</dbReference>
<evidence type="ECO:0000256" key="5">
    <source>
        <dbReference type="SAM" id="MobiDB-lite"/>
    </source>
</evidence>
<dbReference type="SUPFAM" id="SSF48179">
    <property type="entry name" value="6-phosphogluconate dehydrogenase C-terminal domain-like"/>
    <property type="match status" value="1"/>
</dbReference>
<evidence type="ECO:0000256" key="3">
    <source>
        <dbReference type="ARBA" id="ARBA00023027"/>
    </source>
</evidence>
<dbReference type="InterPro" id="IPR015815">
    <property type="entry name" value="HIBADH-related"/>
</dbReference>
<dbReference type="Gene3D" id="3.40.50.720">
    <property type="entry name" value="NAD(P)-binding Rossmann-like Domain"/>
    <property type="match status" value="1"/>
</dbReference>
<dbReference type="Gene3D" id="1.10.1040.10">
    <property type="entry name" value="N-(1-d-carboxylethyl)-l-norvaline Dehydrogenase, domain 2"/>
    <property type="match status" value="1"/>
</dbReference>
<protein>
    <submittedName>
        <fullName evidence="8">3-hydroxyisobutyrate dehydrogenase</fullName>
    </submittedName>
</protein>
<dbReference type="InterPro" id="IPR036291">
    <property type="entry name" value="NAD(P)-bd_dom_sf"/>
</dbReference>
<feature type="active site" evidence="4">
    <location>
        <position position="193"/>
    </location>
</feature>
<dbReference type="InterPro" id="IPR029154">
    <property type="entry name" value="HIBADH-like_NADP-bd"/>
</dbReference>
<evidence type="ECO:0000313" key="8">
    <source>
        <dbReference type="EMBL" id="TWH10895.1"/>
    </source>
</evidence>
<dbReference type="InterPro" id="IPR008927">
    <property type="entry name" value="6-PGluconate_DH-like_C_sf"/>
</dbReference>
<dbReference type="Pfam" id="PF14833">
    <property type="entry name" value="NAD_binding_11"/>
    <property type="match status" value="1"/>
</dbReference>
<evidence type="ECO:0000256" key="4">
    <source>
        <dbReference type="PIRSR" id="PIRSR000103-1"/>
    </source>
</evidence>
<keyword evidence="3" id="KW-0520">NAD</keyword>
<dbReference type="RefSeq" id="WP_145692603.1">
    <property type="nucleotide sequence ID" value="NZ_VLJT01000038.1"/>
</dbReference>
<organism evidence="8 9">
    <name type="scientific">Rhodococcus rhodochrous J45</name>
    <dbReference type="NCBI Taxonomy" id="935266"/>
    <lineage>
        <taxon>Bacteria</taxon>
        <taxon>Bacillati</taxon>
        <taxon>Actinomycetota</taxon>
        <taxon>Actinomycetes</taxon>
        <taxon>Mycobacteriales</taxon>
        <taxon>Nocardiaceae</taxon>
        <taxon>Rhodococcus</taxon>
    </lineage>
</organism>
<evidence type="ECO:0000259" key="6">
    <source>
        <dbReference type="Pfam" id="PF03446"/>
    </source>
</evidence>
<dbReference type="PANTHER" id="PTHR43060">
    <property type="entry name" value="3-HYDROXYISOBUTYRATE DEHYDROGENASE-LIKE 1, MITOCHONDRIAL-RELATED"/>
    <property type="match status" value="1"/>
</dbReference>
<evidence type="ECO:0000256" key="1">
    <source>
        <dbReference type="ARBA" id="ARBA00009080"/>
    </source>
</evidence>
<evidence type="ECO:0000313" key="9">
    <source>
        <dbReference type="Proteomes" id="UP000317573"/>
    </source>
</evidence>
<comment type="similarity">
    <text evidence="1">Belongs to the HIBADH-related family.</text>
</comment>
<evidence type="ECO:0000256" key="2">
    <source>
        <dbReference type="ARBA" id="ARBA00023002"/>
    </source>
</evidence>
<dbReference type="AlphaFoldDB" id="A0A562DMQ2"/>
<dbReference type="InterPro" id="IPR006115">
    <property type="entry name" value="6PGDH_NADP-bd"/>
</dbReference>
<feature type="region of interest" description="Disordered" evidence="5">
    <location>
        <begin position="1"/>
        <end position="25"/>
    </location>
</feature>
<accession>A0A562DMQ2</accession>
<dbReference type="SUPFAM" id="SSF51735">
    <property type="entry name" value="NAD(P)-binding Rossmann-fold domains"/>
    <property type="match status" value="1"/>
</dbReference>
<evidence type="ECO:0000259" key="7">
    <source>
        <dbReference type="Pfam" id="PF14833"/>
    </source>
</evidence>
<feature type="domain" description="6-phosphogluconate dehydrogenase NADP-binding" evidence="6">
    <location>
        <begin position="27"/>
        <end position="179"/>
    </location>
</feature>
<comment type="caution">
    <text evidence="8">The sequence shown here is derived from an EMBL/GenBank/DDBJ whole genome shotgun (WGS) entry which is preliminary data.</text>
</comment>
<dbReference type="Proteomes" id="UP000317573">
    <property type="component" value="Unassembled WGS sequence"/>
</dbReference>
<sequence>MEISAPRSGTDDTFDGRTAPGPETPVTVAVVGVGALGLPMARRLAHAGFDVTGIEPFIENRRRAEESGIQCVEEIAAADNHDVVLVLVATGQQVKDVVEQAIRRPTGVHGETWIVVSTIGPKDARTAYDALTRAGAVVVDAPVTGGVPGAERGQLRFFAAGPQAVVDAHERLWSVLGTVLYVGEQVGDGQSMKLVNQLCSSTHLVVAAEAVALAQSLGLDPLKAVELISGGSGASWFFDDRGARMAAGTDEVLTRLAILAKDSALVEAQAAEAGASVPMLQAARRQYLKAHGMDLLESDDSQIVRTYITPSPATVGSASSSSAK</sequence>
<dbReference type="GO" id="GO:0016491">
    <property type="term" value="F:oxidoreductase activity"/>
    <property type="evidence" value="ECO:0007669"/>
    <property type="project" value="UniProtKB-KW"/>
</dbReference>
<keyword evidence="2" id="KW-0560">Oxidoreductase</keyword>
<dbReference type="GO" id="GO:0050661">
    <property type="term" value="F:NADP binding"/>
    <property type="evidence" value="ECO:0007669"/>
    <property type="project" value="InterPro"/>
</dbReference>
<gene>
    <name evidence="8" type="ORF">L618_003900000220</name>
</gene>
<dbReference type="EMBL" id="VLJT01000038">
    <property type="protein sequence ID" value="TWH10895.1"/>
    <property type="molecule type" value="Genomic_DNA"/>
</dbReference>
<dbReference type="GO" id="GO:0051287">
    <property type="term" value="F:NAD binding"/>
    <property type="evidence" value="ECO:0007669"/>
    <property type="project" value="InterPro"/>
</dbReference>
<feature type="domain" description="3-hydroxyisobutyrate dehydrogenase-like NAD-binding" evidence="7">
    <location>
        <begin position="187"/>
        <end position="307"/>
    </location>
</feature>
<dbReference type="InterPro" id="IPR013328">
    <property type="entry name" value="6PGD_dom2"/>
</dbReference>